<gene>
    <name evidence="2" type="ORF">GCM10025868_14930</name>
</gene>
<dbReference type="Proteomes" id="UP001157017">
    <property type="component" value="Unassembled WGS sequence"/>
</dbReference>
<accession>A0ABQ6JDI4</accession>
<reference evidence="3" key="1">
    <citation type="journal article" date="2019" name="Int. J. Syst. Evol. Microbiol.">
        <title>The Global Catalogue of Microorganisms (GCM) 10K type strain sequencing project: providing services to taxonomists for standard genome sequencing and annotation.</title>
        <authorList>
            <consortium name="The Broad Institute Genomics Platform"/>
            <consortium name="The Broad Institute Genome Sequencing Center for Infectious Disease"/>
            <person name="Wu L."/>
            <person name="Ma J."/>
        </authorList>
    </citation>
    <scope>NUCLEOTIDE SEQUENCE [LARGE SCALE GENOMIC DNA]</scope>
    <source>
        <strain evidence="3">NBRC 108730</strain>
    </source>
</reference>
<feature type="compositionally biased region" description="Gly residues" evidence="1">
    <location>
        <begin position="112"/>
        <end position="126"/>
    </location>
</feature>
<feature type="region of interest" description="Disordered" evidence="1">
    <location>
        <begin position="84"/>
        <end position="143"/>
    </location>
</feature>
<comment type="caution">
    <text evidence="2">The sequence shown here is derived from an EMBL/GenBank/DDBJ whole genome shotgun (WGS) entry which is preliminary data.</text>
</comment>
<evidence type="ECO:0000256" key="1">
    <source>
        <dbReference type="SAM" id="MobiDB-lite"/>
    </source>
</evidence>
<dbReference type="EMBL" id="BSUZ01000001">
    <property type="protein sequence ID" value="GMA86243.1"/>
    <property type="molecule type" value="Genomic_DNA"/>
</dbReference>
<feature type="compositionally biased region" description="Basic residues" evidence="1">
    <location>
        <begin position="92"/>
        <end position="111"/>
    </location>
</feature>
<evidence type="ECO:0000313" key="2">
    <source>
        <dbReference type="EMBL" id="GMA86243.1"/>
    </source>
</evidence>
<dbReference type="InterPro" id="IPR043737">
    <property type="entry name" value="DUF5682"/>
</dbReference>
<proteinExistence type="predicted"/>
<organism evidence="2 3">
    <name type="scientific">Angustibacter aerolatus</name>
    <dbReference type="NCBI Taxonomy" id="1162965"/>
    <lineage>
        <taxon>Bacteria</taxon>
        <taxon>Bacillati</taxon>
        <taxon>Actinomycetota</taxon>
        <taxon>Actinomycetes</taxon>
        <taxon>Kineosporiales</taxon>
        <taxon>Kineosporiaceae</taxon>
    </lineage>
</organism>
<evidence type="ECO:0000313" key="3">
    <source>
        <dbReference type="Proteomes" id="UP001157017"/>
    </source>
</evidence>
<name>A0ABQ6JDI4_9ACTN</name>
<keyword evidence="3" id="KW-1185">Reference proteome</keyword>
<sequence length="143" mass="15876">MSLLGQVPEAAPRVPLAQDLERLQRSLRLKPSPAESTLVLDLRRESQRERSVLLHRLRLLGVPWGTPADAGRTTGTFKEGWTLRWRPEPGRRPRRGRDARHDGARRRHRAGGRAGAGGLGPGGAGRAGRAVLRGRACPRRWPR</sequence>
<dbReference type="Pfam" id="PF18934">
    <property type="entry name" value="DUF5682"/>
    <property type="match status" value="1"/>
</dbReference>
<protein>
    <submittedName>
        <fullName evidence="2">Uncharacterized protein</fullName>
    </submittedName>
</protein>